<gene>
    <name evidence="1 3" type="ORF">P152DRAFT_143240</name>
</gene>
<dbReference type="Proteomes" id="UP000504638">
    <property type="component" value="Unplaced"/>
</dbReference>
<dbReference type="RefSeq" id="XP_033531544.1">
    <property type="nucleotide sequence ID" value="XM_033673873.1"/>
</dbReference>
<evidence type="ECO:0000313" key="2">
    <source>
        <dbReference type="Proteomes" id="UP000504638"/>
    </source>
</evidence>
<evidence type="ECO:0000313" key="3">
    <source>
        <dbReference type="RefSeq" id="XP_033531544.1"/>
    </source>
</evidence>
<accession>A0A6G1FVW1</accession>
<reference evidence="3" key="3">
    <citation type="submission" date="2025-04" db="UniProtKB">
        <authorList>
            <consortium name="RefSeq"/>
        </authorList>
    </citation>
    <scope>IDENTIFICATION</scope>
    <source>
        <strain evidence="3">CBS 781.70</strain>
    </source>
</reference>
<evidence type="ECO:0000313" key="1">
    <source>
        <dbReference type="EMBL" id="KAF1809913.1"/>
    </source>
</evidence>
<keyword evidence="2" id="KW-1185">Reference proteome</keyword>
<dbReference type="AlphaFoldDB" id="A0A6G1FVW1"/>
<name>A0A6G1FVW1_9PEZI</name>
<reference evidence="1 3" key="1">
    <citation type="submission" date="2020-01" db="EMBL/GenBank/DDBJ databases">
        <authorList>
            <consortium name="DOE Joint Genome Institute"/>
            <person name="Haridas S."/>
            <person name="Albert R."/>
            <person name="Binder M."/>
            <person name="Bloem J."/>
            <person name="Labutti K."/>
            <person name="Salamov A."/>
            <person name="Andreopoulos B."/>
            <person name="Baker S.E."/>
            <person name="Barry K."/>
            <person name="Bills G."/>
            <person name="Bluhm B.H."/>
            <person name="Cannon C."/>
            <person name="Castanera R."/>
            <person name="Culley D.E."/>
            <person name="Daum C."/>
            <person name="Ezra D."/>
            <person name="Gonzalez J.B."/>
            <person name="Henrissat B."/>
            <person name="Kuo A."/>
            <person name="Liang C."/>
            <person name="Lipzen A."/>
            <person name="Lutzoni F."/>
            <person name="Magnuson J."/>
            <person name="Mondo S."/>
            <person name="Nolan M."/>
            <person name="Ohm R."/>
            <person name="Pangilinan J."/>
            <person name="Park H.-J."/>
            <person name="Ramirez L."/>
            <person name="Alfaro M."/>
            <person name="Sun H."/>
            <person name="Tritt A."/>
            <person name="Yoshinaga Y."/>
            <person name="Zwiers L.-H."/>
            <person name="Turgeon B.G."/>
            <person name="Goodwin S.B."/>
            <person name="Spatafora J.W."/>
            <person name="Crous P.W."/>
            <person name="Grigoriev I.V."/>
        </authorList>
    </citation>
    <scope>NUCLEOTIDE SEQUENCE</scope>
    <source>
        <strain evidence="1 3">CBS 781.70</strain>
    </source>
</reference>
<reference evidence="3" key="2">
    <citation type="submission" date="2020-04" db="EMBL/GenBank/DDBJ databases">
        <authorList>
            <consortium name="NCBI Genome Project"/>
        </authorList>
    </citation>
    <scope>NUCLEOTIDE SEQUENCE</scope>
    <source>
        <strain evidence="3">CBS 781.70</strain>
    </source>
</reference>
<sequence>MDSNDIAEPGKMRLPPEILMQIIESIAPSSHSVILPATHPTTKAWLAWSLVCHATSSVAVNLLRKHCVYLDSQKRLGDFVKAILPGSHLPSVPAPAHWPLHPFLPLPGHWNVTAIYLAPEGTSMSAIIGRWIRYLCYSVYGTLRRLVVNLPSPIAFPLENSIGHHPVIWEGFDQLSQLEEFVSLRDDLYFPDRNWSRWLRYPTWTYWPKLKRLALYNLDANFKFWQEMAGLEMLEQLVLARTSSMVQRISFTSYTGLTTRPLKVVLANVESEQPQGLLEALEPPWVEQATPLDVMVYDIPTSFYGDEEPGELCQSWATSHAVQGTIWDWQGEHVAVEWKEQQNTQE</sequence>
<proteinExistence type="predicted"/>
<protein>
    <submittedName>
        <fullName evidence="1 3">Uncharacterized protein</fullName>
    </submittedName>
</protein>
<dbReference type="GeneID" id="54414443"/>
<organism evidence="1">
    <name type="scientific">Eremomyces bilateralis CBS 781.70</name>
    <dbReference type="NCBI Taxonomy" id="1392243"/>
    <lineage>
        <taxon>Eukaryota</taxon>
        <taxon>Fungi</taxon>
        <taxon>Dikarya</taxon>
        <taxon>Ascomycota</taxon>
        <taxon>Pezizomycotina</taxon>
        <taxon>Dothideomycetes</taxon>
        <taxon>Dothideomycetes incertae sedis</taxon>
        <taxon>Eremomycetales</taxon>
        <taxon>Eremomycetaceae</taxon>
        <taxon>Eremomyces</taxon>
    </lineage>
</organism>
<dbReference type="OrthoDB" id="6365676at2759"/>
<dbReference type="EMBL" id="ML975169">
    <property type="protein sequence ID" value="KAF1809913.1"/>
    <property type="molecule type" value="Genomic_DNA"/>
</dbReference>